<keyword evidence="1" id="KW-0472">Membrane</keyword>
<protein>
    <submittedName>
        <fullName evidence="3">Dolichol-phosphate mannosyltransferase</fullName>
        <ecNumber evidence="3">2.4.1.83</ecNumber>
    </submittedName>
</protein>
<reference evidence="3 4" key="1">
    <citation type="submission" date="2021-03" db="EMBL/GenBank/DDBJ databases">
        <title>Genomic Encyclopedia of Type Strains, Phase IV (KMG-IV): sequencing the most valuable type-strain genomes for metagenomic binning, comparative biology and taxonomic classification.</title>
        <authorList>
            <person name="Goeker M."/>
        </authorList>
    </citation>
    <scope>NUCLEOTIDE SEQUENCE [LARGE SCALE GENOMIC DNA]</scope>
    <source>
        <strain evidence="3 4">DSM 27512</strain>
    </source>
</reference>
<dbReference type="Gene3D" id="3.90.550.10">
    <property type="entry name" value="Spore Coat Polysaccharide Biosynthesis Protein SpsA, Chain A"/>
    <property type="match status" value="1"/>
</dbReference>
<accession>A0ABS4KKL1</accession>
<dbReference type="InterPro" id="IPR029044">
    <property type="entry name" value="Nucleotide-diphossugar_trans"/>
</dbReference>
<evidence type="ECO:0000256" key="1">
    <source>
        <dbReference type="SAM" id="Phobius"/>
    </source>
</evidence>
<name>A0ABS4KKL1_9FIRM</name>
<dbReference type="InterPro" id="IPR001173">
    <property type="entry name" value="Glyco_trans_2-like"/>
</dbReference>
<feature type="transmembrane region" description="Helical" evidence="1">
    <location>
        <begin position="229"/>
        <end position="250"/>
    </location>
</feature>
<keyword evidence="3" id="KW-0808">Transferase</keyword>
<comment type="caution">
    <text evidence="3">The sequence shown here is derived from an EMBL/GenBank/DDBJ whole genome shotgun (WGS) entry which is preliminary data.</text>
</comment>
<dbReference type="EC" id="2.4.1.83" evidence="3"/>
<dbReference type="EMBL" id="JAGGLI010000026">
    <property type="protein sequence ID" value="MBP2028334.1"/>
    <property type="molecule type" value="Genomic_DNA"/>
</dbReference>
<keyword evidence="3" id="KW-0328">Glycosyltransferase</keyword>
<proteinExistence type="predicted"/>
<dbReference type="GO" id="GO:0004582">
    <property type="term" value="F:dolichyl-phosphate beta-D-mannosyltransferase activity"/>
    <property type="evidence" value="ECO:0007669"/>
    <property type="project" value="UniProtKB-EC"/>
</dbReference>
<feature type="domain" description="Glycosyltransferase 2-like" evidence="2">
    <location>
        <begin position="5"/>
        <end position="164"/>
    </location>
</feature>
<dbReference type="Pfam" id="PF00535">
    <property type="entry name" value="Glycos_transf_2"/>
    <property type="match status" value="1"/>
</dbReference>
<evidence type="ECO:0000259" key="2">
    <source>
        <dbReference type="Pfam" id="PF00535"/>
    </source>
</evidence>
<evidence type="ECO:0000313" key="4">
    <source>
        <dbReference type="Proteomes" id="UP001314903"/>
    </source>
</evidence>
<evidence type="ECO:0000313" key="3">
    <source>
        <dbReference type="EMBL" id="MBP2028334.1"/>
    </source>
</evidence>
<dbReference type="Proteomes" id="UP001314903">
    <property type="component" value="Unassembled WGS sequence"/>
</dbReference>
<dbReference type="SUPFAM" id="SSF53448">
    <property type="entry name" value="Nucleotide-diphospho-sugar transferases"/>
    <property type="match status" value="1"/>
</dbReference>
<dbReference type="RefSeq" id="WP_209661386.1">
    <property type="nucleotide sequence ID" value="NZ_JAGGLI010000026.1"/>
</dbReference>
<feature type="transmembrane region" description="Helical" evidence="1">
    <location>
        <begin position="262"/>
        <end position="288"/>
    </location>
</feature>
<keyword evidence="4" id="KW-1185">Reference proteome</keyword>
<dbReference type="InterPro" id="IPR050256">
    <property type="entry name" value="Glycosyltransferase_2"/>
</dbReference>
<gene>
    <name evidence="3" type="ORF">J2Z35_002135</name>
</gene>
<sequence>MNKISIIIPVYYNELNIPHLYDALNEKILSRTDFESEIICVDDGSKDNSYKELLKLREKDSRFKIVKLSRNFGSHTAILSGFAHASGDCMTMVAADLQEPLEIIIEMYEKWKEGNKVVIAVRKDREDGFSQKIFSNTYYKLMQKYAISNMPDGGFDCFLIDKKVRDVLTRMSEKNSSIVGQVLWTGFEPAKIYYVRKKREIGESKWTLSKKIKLFVDSFMAFSYVPIRFISTLGIVISIFGFLSAVFLVANKFIYNVPVQGWTTMMITVLILSGIQMLTLGVIGEYLWRNFDETRNRPTYIVDEHHGIDIETLEYIEKMDFKEGAKV</sequence>
<dbReference type="PANTHER" id="PTHR48090:SF8">
    <property type="entry name" value="GLYCOSYLTRANSFERASE CSBB-RELATED"/>
    <property type="match status" value="1"/>
</dbReference>
<dbReference type="CDD" id="cd04187">
    <property type="entry name" value="DPM1_like_bac"/>
    <property type="match status" value="1"/>
</dbReference>
<organism evidence="3 4">
    <name type="scientific">Acetoanaerobium pronyense</name>
    <dbReference type="NCBI Taxonomy" id="1482736"/>
    <lineage>
        <taxon>Bacteria</taxon>
        <taxon>Bacillati</taxon>
        <taxon>Bacillota</taxon>
        <taxon>Clostridia</taxon>
        <taxon>Peptostreptococcales</taxon>
        <taxon>Filifactoraceae</taxon>
        <taxon>Acetoanaerobium</taxon>
    </lineage>
</organism>
<keyword evidence="1" id="KW-0812">Transmembrane</keyword>
<dbReference type="PANTHER" id="PTHR48090">
    <property type="entry name" value="UNDECAPRENYL-PHOSPHATE 4-DEOXY-4-FORMAMIDO-L-ARABINOSE TRANSFERASE-RELATED"/>
    <property type="match status" value="1"/>
</dbReference>
<keyword evidence="1" id="KW-1133">Transmembrane helix</keyword>